<keyword evidence="7" id="KW-0032">Aminotransferase</keyword>
<protein>
    <submittedName>
        <fullName evidence="7">Aminotransferase class V-fold PLP-dependent enzyme</fullName>
    </submittedName>
</protein>
<keyword evidence="8" id="KW-1185">Reference proteome</keyword>
<dbReference type="GO" id="GO:0030170">
    <property type="term" value="F:pyridoxal phosphate binding"/>
    <property type="evidence" value="ECO:0007669"/>
    <property type="project" value="InterPro"/>
</dbReference>
<proteinExistence type="inferred from homology"/>
<keyword evidence="4 6" id="KW-0456">Lyase</keyword>
<evidence type="ECO:0000256" key="1">
    <source>
        <dbReference type="ARBA" id="ARBA00001933"/>
    </source>
</evidence>
<dbReference type="SUPFAM" id="SSF53383">
    <property type="entry name" value="PLP-dependent transferases"/>
    <property type="match status" value="1"/>
</dbReference>
<evidence type="ECO:0000256" key="3">
    <source>
        <dbReference type="ARBA" id="ARBA00022898"/>
    </source>
</evidence>
<dbReference type="AlphaFoldDB" id="A0AAW9RTN4"/>
<dbReference type="InterPro" id="IPR010977">
    <property type="entry name" value="Aromatic_deC"/>
</dbReference>
<evidence type="ECO:0000256" key="5">
    <source>
        <dbReference type="PIRSR" id="PIRSR602129-50"/>
    </source>
</evidence>
<evidence type="ECO:0000313" key="7">
    <source>
        <dbReference type="EMBL" id="MEN7546992.1"/>
    </source>
</evidence>
<dbReference type="PRINTS" id="PR00800">
    <property type="entry name" value="YHDCRBOXLASE"/>
</dbReference>
<evidence type="ECO:0000313" key="8">
    <source>
        <dbReference type="Proteomes" id="UP001403385"/>
    </source>
</evidence>
<comment type="cofactor">
    <cofactor evidence="1 5 6">
        <name>pyridoxal 5'-phosphate</name>
        <dbReference type="ChEBI" id="CHEBI:597326"/>
    </cofactor>
</comment>
<comment type="caution">
    <text evidence="7">The sequence shown here is derived from an EMBL/GenBank/DDBJ whole genome shotgun (WGS) entry which is preliminary data.</text>
</comment>
<keyword evidence="7" id="KW-0808">Transferase</keyword>
<dbReference type="GO" id="GO:0008483">
    <property type="term" value="F:transaminase activity"/>
    <property type="evidence" value="ECO:0007669"/>
    <property type="project" value="UniProtKB-KW"/>
</dbReference>
<dbReference type="GO" id="GO:0016831">
    <property type="term" value="F:carboxy-lyase activity"/>
    <property type="evidence" value="ECO:0007669"/>
    <property type="project" value="UniProtKB-KW"/>
</dbReference>
<dbReference type="PANTHER" id="PTHR11999:SF70">
    <property type="entry name" value="MIP05841P"/>
    <property type="match status" value="1"/>
</dbReference>
<dbReference type="InterPro" id="IPR015424">
    <property type="entry name" value="PyrdxlP-dep_Trfase"/>
</dbReference>
<reference evidence="7 8" key="1">
    <citation type="submission" date="2024-04" db="EMBL/GenBank/DDBJ databases">
        <title>Novel genus in family Flammeovirgaceae.</title>
        <authorList>
            <person name="Nguyen T.H."/>
            <person name="Vuong T.Q."/>
            <person name="Le H."/>
            <person name="Kim S.-G."/>
        </authorList>
    </citation>
    <scope>NUCLEOTIDE SEQUENCE [LARGE SCALE GENOMIC DNA]</scope>
    <source>
        <strain evidence="7 8">JCM 23209</strain>
    </source>
</reference>
<keyword evidence="2" id="KW-0210">Decarboxylase</keyword>
<dbReference type="InterPro" id="IPR002129">
    <property type="entry name" value="PyrdxlP-dep_de-COase"/>
</dbReference>
<dbReference type="GO" id="GO:0019752">
    <property type="term" value="P:carboxylic acid metabolic process"/>
    <property type="evidence" value="ECO:0007669"/>
    <property type="project" value="InterPro"/>
</dbReference>
<evidence type="ECO:0000256" key="4">
    <source>
        <dbReference type="ARBA" id="ARBA00023239"/>
    </source>
</evidence>
<dbReference type="Proteomes" id="UP001403385">
    <property type="component" value="Unassembled WGS sequence"/>
</dbReference>
<dbReference type="InterPro" id="IPR015421">
    <property type="entry name" value="PyrdxlP-dep_Trfase_major"/>
</dbReference>
<dbReference type="GO" id="GO:0006520">
    <property type="term" value="P:amino acid metabolic process"/>
    <property type="evidence" value="ECO:0007669"/>
    <property type="project" value="InterPro"/>
</dbReference>
<dbReference type="RefSeq" id="WP_346819780.1">
    <property type="nucleotide sequence ID" value="NZ_JBDKWZ010000002.1"/>
</dbReference>
<evidence type="ECO:0000256" key="6">
    <source>
        <dbReference type="RuleBase" id="RU000382"/>
    </source>
</evidence>
<dbReference type="PANTHER" id="PTHR11999">
    <property type="entry name" value="GROUP II PYRIDOXAL-5-PHOSPHATE DECARBOXYLASE"/>
    <property type="match status" value="1"/>
</dbReference>
<dbReference type="Gene3D" id="3.40.640.10">
    <property type="entry name" value="Type I PLP-dependent aspartate aminotransferase-like (Major domain)"/>
    <property type="match status" value="1"/>
</dbReference>
<accession>A0AAW9RTN4</accession>
<name>A0AAW9RTN4_9BACT</name>
<feature type="modified residue" description="N6-(pyridoxal phosphate)lysine" evidence="5">
    <location>
        <position position="303"/>
    </location>
</feature>
<sequence>MNTKVTLDFTARERKNIWEFLITRLEEYYENTSRQKVAPALEMQAIRKLVEQHDFQKPLVAREALEHVLKGLSEFTVHTSHPSYFGLFNPRSNFPGILADVITAVFNPQMAAWSHAPFAAEVENYCIKGLGKMFGYEESYIDGTFCTGGAEANLTAVLCALNHHFPQYANEGLRGLEVSPVLYCSAEAHHSVIRAAKVVGLGWDALRPIPVDAMGKMQPDCLEAQLLTDRKNGSEPFMLIANAGSTGTGALDPLQELAQTAKKYGLWYHVDAAYGGALIVEPELKKYLEGIEESDSITIDIHKWFSAPMATSMFITRHPASLHQTFRITADYMPKEASEMKVTDPYTHSLQWSRRFIGLKFYLQLLMVGWEGLAGMVRSVSETGALLKKQLLEHDWELLNDTCLPIVCFTDARFTTDSQFVPALCQEVVNSGKAWISIYTIKKMPALRACITNYTSTEKEVGDLVNLLNKLRKKYLKG</sequence>
<comment type="similarity">
    <text evidence="6">Belongs to the group II decarboxylase family.</text>
</comment>
<dbReference type="EMBL" id="JBDKWZ010000002">
    <property type="protein sequence ID" value="MEN7546992.1"/>
    <property type="molecule type" value="Genomic_DNA"/>
</dbReference>
<evidence type="ECO:0000256" key="2">
    <source>
        <dbReference type="ARBA" id="ARBA00022793"/>
    </source>
</evidence>
<keyword evidence="3 5" id="KW-0663">Pyridoxal phosphate</keyword>
<dbReference type="Gene3D" id="3.90.1150.170">
    <property type="match status" value="1"/>
</dbReference>
<gene>
    <name evidence="7" type="ORF">AAG747_03685</name>
</gene>
<dbReference type="Pfam" id="PF00282">
    <property type="entry name" value="Pyridoxal_deC"/>
    <property type="match status" value="1"/>
</dbReference>
<organism evidence="7 8">
    <name type="scientific">Rapidithrix thailandica</name>
    <dbReference type="NCBI Taxonomy" id="413964"/>
    <lineage>
        <taxon>Bacteria</taxon>
        <taxon>Pseudomonadati</taxon>
        <taxon>Bacteroidota</taxon>
        <taxon>Cytophagia</taxon>
        <taxon>Cytophagales</taxon>
        <taxon>Flammeovirgaceae</taxon>
        <taxon>Rapidithrix</taxon>
    </lineage>
</organism>